<dbReference type="GO" id="GO:0003712">
    <property type="term" value="F:transcription coregulator activity"/>
    <property type="evidence" value="ECO:0007669"/>
    <property type="project" value="InterPro"/>
</dbReference>
<dbReference type="AlphaFoldDB" id="A0A2A9P1X0"/>
<dbReference type="Proteomes" id="UP000242287">
    <property type="component" value="Unassembled WGS sequence"/>
</dbReference>
<evidence type="ECO:0000313" key="10">
    <source>
        <dbReference type="EMBL" id="PFH54843.1"/>
    </source>
</evidence>
<keyword evidence="11" id="KW-1185">Reference proteome</keyword>
<protein>
    <recommendedName>
        <fullName evidence="3 8">Mediator of RNA polymerase II transcription subunit 7</fullName>
    </recommendedName>
</protein>
<accession>A0A2A9P1X0</accession>
<dbReference type="PANTHER" id="PTHR21428">
    <property type="entry name" value="MEDIATOR OF RNA POLYMERASE II TRANSCRIPTION SUBUNIT 7"/>
    <property type="match status" value="1"/>
</dbReference>
<keyword evidence="7 8" id="KW-0539">Nucleus</keyword>
<proteinExistence type="inferred from homology"/>
<comment type="subunit">
    <text evidence="8">Component of the Mediator complex.</text>
</comment>
<evidence type="ECO:0000256" key="6">
    <source>
        <dbReference type="ARBA" id="ARBA00023163"/>
    </source>
</evidence>
<dbReference type="GO" id="GO:0070847">
    <property type="term" value="C:core mediator complex"/>
    <property type="evidence" value="ECO:0007669"/>
    <property type="project" value="TreeGrafter"/>
</dbReference>
<evidence type="ECO:0000256" key="7">
    <source>
        <dbReference type="ARBA" id="ARBA00023242"/>
    </source>
</evidence>
<evidence type="ECO:0000256" key="1">
    <source>
        <dbReference type="ARBA" id="ARBA00004123"/>
    </source>
</evidence>
<dbReference type="InterPro" id="IPR037212">
    <property type="entry name" value="Med7/Med21-like"/>
</dbReference>
<evidence type="ECO:0000256" key="8">
    <source>
        <dbReference type="RuleBase" id="RU364060"/>
    </source>
</evidence>
<sequence>MQDDHDTELRNPFPSPPSHYTNYTSHNIALLALLRDRADPSSVNQHQVLADQSDVPDWPLVQLEKPRIDWILEEEDAYYDVFGDRWFVKERIPSLAELGGNQLYPAEPNVDRRPALLSILRSILVTYSALTASLLLPPPPPDSTIPPEWQRHVEWITVLSQNIMAAANDLRPVQARVNLELMMKRQLELRRKETKILHACVQHHLQKQKCDMLEAKLKLLREQFQSQTKIDVQQPGSTSRRTLSHVSYSESYFSNGFPYYVRILHK</sequence>
<dbReference type="Gene3D" id="6.10.140.1520">
    <property type="match status" value="1"/>
</dbReference>
<evidence type="ECO:0000256" key="9">
    <source>
        <dbReference type="SAM" id="MobiDB-lite"/>
    </source>
</evidence>
<dbReference type="GO" id="GO:0016592">
    <property type="term" value="C:mediator complex"/>
    <property type="evidence" value="ECO:0007669"/>
    <property type="project" value="InterPro"/>
</dbReference>
<comment type="similarity">
    <text evidence="2 8">Belongs to the Mediator complex subunit 7 family.</text>
</comment>
<dbReference type="SUPFAM" id="SSF140718">
    <property type="entry name" value="Mediator hinge subcomplex-like"/>
    <property type="match status" value="1"/>
</dbReference>
<gene>
    <name evidence="10" type="ORF">AMATHDRAFT_134468</name>
</gene>
<dbReference type="GO" id="GO:0006357">
    <property type="term" value="P:regulation of transcription by RNA polymerase II"/>
    <property type="evidence" value="ECO:0007669"/>
    <property type="project" value="InterPro"/>
</dbReference>
<dbReference type="InterPro" id="IPR009244">
    <property type="entry name" value="Mediatior_Med7"/>
</dbReference>
<evidence type="ECO:0000256" key="3">
    <source>
        <dbReference type="ARBA" id="ARBA00020631"/>
    </source>
</evidence>
<dbReference type="Pfam" id="PF05983">
    <property type="entry name" value="Med7"/>
    <property type="match status" value="1"/>
</dbReference>
<dbReference type="InterPro" id="IPR044888">
    <property type="entry name" value="Mediatior_Med7_sf"/>
</dbReference>
<keyword evidence="6 8" id="KW-0804">Transcription</keyword>
<dbReference type="EMBL" id="KZ301969">
    <property type="protein sequence ID" value="PFH54843.1"/>
    <property type="molecule type" value="Genomic_DNA"/>
</dbReference>
<dbReference type="STRING" id="703135.A0A2A9P1X0"/>
<evidence type="ECO:0000256" key="2">
    <source>
        <dbReference type="ARBA" id="ARBA00009994"/>
    </source>
</evidence>
<comment type="subcellular location">
    <subcellularLocation>
        <location evidence="1 8">Nucleus</location>
    </subcellularLocation>
</comment>
<name>A0A2A9P1X0_9AGAR</name>
<keyword evidence="5 8" id="KW-0010">Activator</keyword>
<evidence type="ECO:0000256" key="4">
    <source>
        <dbReference type="ARBA" id="ARBA00023015"/>
    </source>
</evidence>
<dbReference type="Gene3D" id="6.10.140.200">
    <property type="match status" value="1"/>
</dbReference>
<comment type="function">
    <text evidence="8">Component of the Mediator complex, a coactivator involved in the regulated transcription of nearly all RNA polymerase II-dependent genes. Mediator functions as a bridge to convey information from gene-specific regulatory proteins to the basal RNA polymerase II transcription machinery.</text>
</comment>
<reference evidence="10 11" key="1">
    <citation type="submission" date="2014-02" db="EMBL/GenBank/DDBJ databases">
        <title>Transposable element dynamics among asymbiotic and ectomycorrhizal Amanita fungi.</title>
        <authorList>
            <consortium name="DOE Joint Genome Institute"/>
            <person name="Hess J."/>
            <person name="Skrede I."/>
            <person name="Wolfe B."/>
            <person name="LaButti K."/>
            <person name="Ohm R.A."/>
            <person name="Grigoriev I.V."/>
            <person name="Pringle A."/>
        </authorList>
    </citation>
    <scope>NUCLEOTIDE SEQUENCE [LARGE SCALE GENOMIC DNA]</scope>
    <source>
        <strain evidence="10 11">SKay4041</strain>
    </source>
</reference>
<dbReference type="PANTHER" id="PTHR21428:SF11">
    <property type="entry name" value="MEDIATOR OF RNA POLYMERASE II TRANSCRIPTION SUBUNIT 7"/>
    <property type="match status" value="1"/>
</dbReference>
<organism evidence="10 11">
    <name type="scientific">Amanita thiersii Skay4041</name>
    <dbReference type="NCBI Taxonomy" id="703135"/>
    <lineage>
        <taxon>Eukaryota</taxon>
        <taxon>Fungi</taxon>
        <taxon>Dikarya</taxon>
        <taxon>Basidiomycota</taxon>
        <taxon>Agaricomycotina</taxon>
        <taxon>Agaricomycetes</taxon>
        <taxon>Agaricomycetidae</taxon>
        <taxon>Agaricales</taxon>
        <taxon>Pluteineae</taxon>
        <taxon>Amanitaceae</taxon>
        <taxon>Amanita</taxon>
    </lineage>
</organism>
<feature type="region of interest" description="Disordered" evidence="9">
    <location>
        <begin position="1"/>
        <end position="20"/>
    </location>
</feature>
<keyword evidence="4 8" id="KW-0805">Transcription regulation</keyword>
<evidence type="ECO:0000256" key="5">
    <source>
        <dbReference type="ARBA" id="ARBA00023159"/>
    </source>
</evidence>
<dbReference type="OrthoDB" id="10253553at2759"/>
<evidence type="ECO:0000313" key="11">
    <source>
        <dbReference type="Proteomes" id="UP000242287"/>
    </source>
</evidence>